<reference evidence="2" key="1">
    <citation type="journal article" date="2019" name="Int. J. Syst. Evol. Microbiol.">
        <title>The Global Catalogue of Microorganisms (GCM) 10K type strain sequencing project: providing services to taxonomists for standard genome sequencing and annotation.</title>
        <authorList>
            <consortium name="The Broad Institute Genomics Platform"/>
            <consortium name="The Broad Institute Genome Sequencing Center for Infectious Disease"/>
            <person name="Wu L."/>
            <person name="Ma J."/>
        </authorList>
    </citation>
    <scope>NUCLEOTIDE SEQUENCE [LARGE SCALE GENOMIC DNA]</scope>
    <source>
        <strain evidence="2">CECT 7226</strain>
    </source>
</reference>
<protein>
    <submittedName>
        <fullName evidence="1">Uncharacterized protein</fullName>
    </submittedName>
</protein>
<gene>
    <name evidence="1" type="ORF">QWY96_13205</name>
</gene>
<comment type="caution">
    <text evidence="1">The sequence shown here is derived from an EMBL/GenBank/DDBJ whole genome shotgun (WGS) entry which is preliminary data.</text>
</comment>
<dbReference type="EMBL" id="JAUFQY010000001">
    <property type="protein sequence ID" value="MDN3701607.1"/>
    <property type="molecule type" value="Genomic_DNA"/>
</dbReference>
<dbReference type="Proteomes" id="UP001223712">
    <property type="component" value="Unassembled WGS sequence"/>
</dbReference>
<evidence type="ECO:0000313" key="1">
    <source>
        <dbReference type="EMBL" id="MDN3701607.1"/>
    </source>
</evidence>
<sequence>MDTQSNKTNVDIDLSWTQLHQYSDELLLGSPTSMIEDGTAILTLLQDYLLHVHAANQLQHTPIEGLTGCLQVAEGLIRMGNEIRCYQDRTGEV</sequence>
<keyword evidence="2" id="KW-1185">Reference proteome</keyword>
<organism evidence="1 2">
    <name type="scientific">Vibrio artabrorum</name>
    <dbReference type="NCBI Taxonomy" id="446374"/>
    <lineage>
        <taxon>Bacteria</taxon>
        <taxon>Pseudomonadati</taxon>
        <taxon>Pseudomonadota</taxon>
        <taxon>Gammaproteobacteria</taxon>
        <taxon>Vibrionales</taxon>
        <taxon>Vibrionaceae</taxon>
        <taxon>Vibrio</taxon>
    </lineage>
</organism>
<name>A0ABT8CL68_9VIBR</name>
<accession>A0ABT8CL68</accession>
<proteinExistence type="predicted"/>
<dbReference type="RefSeq" id="WP_249633093.1">
    <property type="nucleotide sequence ID" value="NZ_AP025458.1"/>
</dbReference>
<evidence type="ECO:0000313" key="2">
    <source>
        <dbReference type="Proteomes" id="UP001223712"/>
    </source>
</evidence>